<evidence type="ECO:0000256" key="11">
    <source>
        <dbReference type="ARBA" id="ARBA00022840"/>
    </source>
</evidence>
<evidence type="ECO:0000256" key="4">
    <source>
        <dbReference type="ARBA" id="ARBA00022475"/>
    </source>
</evidence>
<dbReference type="eggNOG" id="COG4191">
    <property type="taxonomic scope" value="Bacteria"/>
</dbReference>
<dbReference type="CDD" id="cd00082">
    <property type="entry name" value="HisKA"/>
    <property type="match status" value="1"/>
</dbReference>
<dbReference type="PANTHER" id="PTHR43065">
    <property type="entry name" value="SENSOR HISTIDINE KINASE"/>
    <property type="match status" value="1"/>
</dbReference>
<dbReference type="Proteomes" id="UP000002675">
    <property type="component" value="Chromosome I"/>
</dbReference>
<dbReference type="EC" id="2.7.13.3" evidence="3"/>
<dbReference type="AlphaFoldDB" id="Q7MMH0"/>
<evidence type="ECO:0000256" key="5">
    <source>
        <dbReference type="ARBA" id="ARBA00022519"/>
    </source>
</evidence>
<dbReference type="InterPro" id="IPR017055">
    <property type="entry name" value="Sig_transdc_His_kinase_DctB"/>
</dbReference>
<dbReference type="Gene3D" id="3.30.450.20">
    <property type="entry name" value="PAS domain"/>
    <property type="match status" value="2"/>
</dbReference>
<dbReference type="SUPFAM" id="SSF55874">
    <property type="entry name" value="ATPase domain of HSP90 chaperone/DNA topoisomerase II/histidine kinase"/>
    <property type="match status" value="1"/>
</dbReference>
<evidence type="ECO:0000256" key="15">
    <source>
        <dbReference type="ARBA" id="ARBA00073143"/>
    </source>
</evidence>
<keyword evidence="4" id="KW-1003">Cell membrane</keyword>
<dbReference type="EMBL" id="BA000037">
    <property type="protein sequence ID" value="BAC93865.1"/>
    <property type="molecule type" value="Genomic_DNA"/>
</dbReference>
<feature type="transmembrane region" description="Helical" evidence="16">
    <location>
        <begin position="17"/>
        <end position="37"/>
    </location>
</feature>
<evidence type="ECO:0000256" key="1">
    <source>
        <dbReference type="ARBA" id="ARBA00000085"/>
    </source>
</evidence>
<name>Q7MMH0_VIBVY</name>
<dbReference type="FunFam" id="1.10.287.130:FF:000049">
    <property type="entry name" value="C4-dicarboxylate transport sensor protein DctB"/>
    <property type="match status" value="1"/>
</dbReference>
<organism evidence="18 19">
    <name type="scientific">Vibrio vulnificus (strain YJ016)</name>
    <dbReference type="NCBI Taxonomy" id="196600"/>
    <lineage>
        <taxon>Bacteria</taxon>
        <taxon>Pseudomonadati</taxon>
        <taxon>Pseudomonadota</taxon>
        <taxon>Gammaproteobacteria</taxon>
        <taxon>Vibrionales</taxon>
        <taxon>Vibrionaceae</taxon>
        <taxon>Vibrio</taxon>
    </lineage>
</organism>
<feature type="domain" description="Histidine kinase" evidence="17">
    <location>
        <begin position="389"/>
        <end position="602"/>
    </location>
</feature>
<evidence type="ECO:0000256" key="9">
    <source>
        <dbReference type="ARBA" id="ARBA00022741"/>
    </source>
</evidence>
<dbReference type="Pfam" id="PF02743">
    <property type="entry name" value="dCache_1"/>
    <property type="match status" value="1"/>
</dbReference>
<evidence type="ECO:0000256" key="6">
    <source>
        <dbReference type="ARBA" id="ARBA00022553"/>
    </source>
</evidence>
<keyword evidence="14 16" id="KW-0472">Membrane</keyword>
<evidence type="ECO:0000256" key="2">
    <source>
        <dbReference type="ARBA" id="ARBA00004429"/>
    </source>
</evidence>
<comment type="catalytic activity">
    <reaction evidence="1">
        <text>ATP + protein L-histidine = ADP + protein N-phospho-L-histidine.</text>
        <dbReference type="EC" id="2.7.13.3"/>
    </reaction>
</comment>
<evidence type="ECO:0000256" key="10">
    <source>
        <dbReference type="ARBA" id="ARBA00022777"/>
    </source>
</evidence>
<evidence type="ECO:0000313" key="18">
    <source>
        <dbReference type="EMBL" id="BAC93865.1"/>
    </source>
</evidence>
<keyword evidence="13" id="KW-0902">Two-component regulatory system</keyword>
<dbReference type="PROSITE" id="PS50109">
    <property type="entry name" value="HIS_KIN"/>
    <property type="match status" value="1"/>
</dbReference>
<keyword evidence="11" id="KW-0067">ATP-binding</keyword>
<dbReference type="SUPFAM" id="SSF103190">
    <property type="entry name" value="Sensory domain-like"/>
    <property type="match status" value="1"/>
</dbReference>
<proteinExistence type="predicted"/>
<keyword evidence="7" id="KW-0808">Transferase</keyword>
<evidence type="ECO:0000256" key="7">
    <source>
        <dbReference type="ARBA" id="ARBA00022679"/>
    </source>
</evidence>
<reference evidence="18 19" key="1">
    <citation type="journal article" date="2003" name="Genome Res.">
        <title>Comparative genome analysis of Vibrio vulnificus, a marine pathogen.</title>
        <authorList>
            <person name="Chen C.Y."/>
            <person name="Wu K.M."/>
            <person name="Chang Y.C."/>
            <person name="Chang C.H."/>
            <person name="Tsai H.C."/>
            <person name="Liao T.L."/>
            <person name="Liu Y.M."/>
            <person name="Chen H.J."/>
            <person name="Shen A.B."/>
            <person name="Li J.C."/>
            <person name="Su T.L."/>
            <person name="Shao C.P."/>
            <person name="Lee C.T."/>
            <person name="Hor L.I."/>
            <person name="Tsai S.F."/>
        </authorList>
    </citation>
    <scope>NUCLEOTIDE SEQUENCE [LARGE SCALE GENOMIC DNA]</scope>
    <source>
        <strain evidence="18 19">YJ016</strain>
    </source>
</reference>
<dbReference type="GO" id="GO:0005524">
    <property type="term" value="F:ATP binding"/>
    <property type="evidence" value="ECO:0007669"/>
    <property type="project" value="UniProtKB-KW"/>
</dbReference>
<dbReference type="InterPro" id="IPR003594">
    <property type="entry name" value="HATPase_dom"/>
</dbReference>
<dbReference type="InterPro" id="IPR003661">
    <property type="entry name" value="HisK_dim/P_dom"/>
</dbReference>
<feature type="transmembrane region" description="Helical" evidence="16">
    <location>
        <begin position="296"/>
        <end position="322"/>
    </location>
</feature>
<evidence type="ECO:0000256" key="13">
    <source>
        <dbReference type="ARBA" id="ARBA00023012"/>
    </source>
</evidence>
<gene>
    <name evidence="18" type="ordered locus">VV1101</name>
</gene>
<dbReference type="Pfam" id="PF02518">
    <property type="entry name" value="HATPase_c"/>
    <property type="match status" value="1"/>
</dbReference>
<evidence type="ECO:0000256" key="8">
    <source>
        <dbReference type="ARBA" id="ARBA00022692"/>
    </source>
</evidence>
<dbReference type="SMART" id="SM00387">
    <property type="entry name" value="HATPase_c"/>
    <property type="match status" value="1"/>
</dbReference>
<evidence type="ECO:0000256" key="12">
    <source>
        <dbReference type="ARBA" id="ARBA00022989"/>
    </source>
</evidence>
<evidence type="ECO:0000313" key="19">
    <source>
        <dbReference type="Proteomes" id="UP000002675"/>
    </source>
</evidence>
<dbReference type="Pfam" id="PF00512">
    <property type="entry name" value="HisKA"/>
    <property type="match status" value="1"/>
</dbReference>
<dbReference type="InterPro" id="IPR036097">
    <property type="entry name" value="HisK_dim/P_sf"/>
</dbReference>
<evidence type="ECO:0000259" key="17">
    <source>
        <dbReference type="PROSITE" id="PS50109"/>
    </source>
</evidence>
<dbReference type="SUPFAM" id="SSF47384">
    <property type="entry name" value="Homodimeric domain of signal transducing histidine kinase"/>
    <property type="match status" value="1"/>
</dbReference>
<dbReference type="Gene3D" id="1.10.287.130">
    <property type="match status" value="1"/>
</dbReference>
<comment type="subcellular location">
    <subcellularLocation>
        <location evidence="2">Cell inner membrane</location>
        <topology evidence="2">Multi-pass membrane protein</topology>
    </subcellularLocation>
</comment>
<dbReference type="InterPro" id="IPR004358">
    <property type="entry name" value="Sig_transdc_His_kin-like_C"/>
</dbReference>
<dbReference type="GO" id="GO:0005886">
    <property type="term" value="C:plasma membrane"/>
    <property type="evidence" value="ECO:0007669"/>
    <property type="project" value="UniProtKB-SubCell"/>
</dbReference>
<keyword evidence="6" id="KW-0597">Phosphoprotein</keyword>
<dbReference type="HOGENOM" id="CLU_000445_94_2_6"/>
<dbReference type="InterPro" id="IPR033479">
    <property type="entry name" value="dCache_1"/>
</dbReference>
<keyword evidence="5" id="KW-0997">Cell inner membrane</keyword>
<keyword evidence="8 16" id="KW-0812">Transmembrane</keyword>
<dbReference type="SMART" id="SM00388">
    <property type="entry name" value="HisKA"/>
    <property type="match status" value="1"/>
</dbReference>
<evidence type="ECO:0000256" key="3">
    <source>
        <dbReference type="ARBA" id="ARBA00012438"/>
    </source>
</evidence>
<dbReference type="PIRSF" id="PIRSF036431">
    <property type="entry name" value="STHK_DctB"/>
    <property type="match status" value="1"/>
</dbReference>
<evidence type="ECO:0000256" key="14">
    <source>
        <dbReference type="ARBA" id="ARBA00023136"/>
    </source>
</evidence>
<protein>
    <recommendedName>
        <fullName evidence="15">C4-dicarboxylate transport sensor protein DctB</fullName>
        <ecNumber evidence="3">2.7.13.3</ecNumber>
    </recommendedName>
</protein>
<dbReference type="FunFam" id="3.30.450.20:FF:000127">
    <property type="entry name" value="C4-dicarboxylate transport sensor protein"/>
    <property type="match status" value="1"/>
</dbReference>
<dbReference type="PANTHER" id="PTHR43065:SF46">
    <property type="entry name" value="C4-DICARBOXYLATE TRANSPORT SENSOR PROTEIN DCTB"/>
    <property type="match status" value="1"/>
</dbReference>
<dbReference type="GO" id="GO:0000155">
    <property type="term" value="F:phosphorelay sensor kinase activity"/>
    <property type="evidence" value="ECO:0007669"/>
    <property type="project" value="InterPro"/>
</dbReference>
<sequence length="605" mass="68626">MLQFCFRRIRMSQRTRIVLMFFVIYLLCMLVSGRYIWLTSYQALTQQHHSQLERFAGHIQNKLDKFAHIPQLLAKDEPLIDALLQPNNSAQIDLTNRYLEEVNAVIQAADTYLVDEYGNTIAASNWNIDRSFVGRNFAFRPYFKQAIVGQRSQYFALGSTSGQRGYYYSYPVTYAGSIIGVVVVKMELLSIEDNWREKRSVFVADDENQIVFMSSDPAWLFKSLTPKTESELQRIRDSRQYLDKSIESLDFVGDLNAKQSEIKQGEPYSSGTMIVSSLPLPDLALTIRVLSSKHNLVITTFGLLLVETLVFAILFLLGQLYYHRQQKHRQIERVQQEAKQKLEFLVMERTAELQAEIAQRTKTEQALRLTQDELIQAAKLAVIGQMSASISHELNNPLAAIRSFADNGRLFLEKEKYPRVDENLSRISALTERMAKISQQLRSFARKSAGDELVEARLMPVLLSANELMKPSLKSARVQLETDFPEYDIHLVINTIQLEQVLINLITNAIEAMENTEAKQLRITVDRALEQQICVHIDDNGPGIDPAKFAQLCEPFHTTKTNGLGLGLSISQQILAGMNGKLQVSHSPLGGARFTITLPTISTEV</sequence>
<keyword evidence="10 18" id="KW-0418">Kinase</keyword>
<keyword evidence="12 16" id="KW-1133">Transmembrane helix</keyword>
<dbReference type="KEGG" id="vvy:VV1101"/>
<dbReference type="STRING" id="672.VV93_v1c10220"/>
<dbReference type="InterPro" id="IPR005467">
    <property type="entry name" value="His_kinase_dom"/>
</dbReference>
<evidence type="ECO:0000256" key="16">
    <source>
        <dbReference type="SAM" id="Phobius"/>
    </source>
</evidence>
<accession>Q7MMH0</accession>
<dbReference type="Gene3D" id="3.30.565.10">
    <property type="entry name" value="Histidine kinase-like ATPase, C-terminal domain"/>
    <property type="match status" value="1"/>
</dbReference>
<keyword evidence="9" id="KW-0547">Nucleotide-binding</keyword>
<dbReference type="PRINTS" id="PR00344">
    <property type="entry name" value="BCTRLSENSOR"/>
</dbReference>
<dbReference type="InterPro" id="IPR029151">
    <property type="entry name" value="Sensor-like_sf"/>
</dbReference>
<dbReference type="InterPro" id="IPR036890">
    <property type="entry name" value="HATPase_C_sf"/>
</dbReference>